<dbReference type="Pfam" id="PF01735">
    <property type="entry name" value="PLA2_B"/>
    <property type="match status" value="1"/>
</dbReference>
<dbReference type="AlphaFoldDB" id="A0A9P4YUH1"/>
<name>A0A9P4YUH1_9HYPO</name>
<dbReference type="FunFam" id="3.40.1090.10:FF:000010">
    <property type="entry name" value="Lysophospholipase"/>
    <property type="match status" value="1"/>
</dbReference>
<dbReference type="InterPro" id="IPR002642">
    <property type="entry name" value="LysoPLipase_cat_dom"/>
</dbReference>
<dbReference type="RefSeq" id="XP_035320568.1">
    <property type="nucleotide sequence ID" value="XM_035463737.1"/>
</dbReference>
<keyword evidence="7" id="KW-0325">Glycoprotein</keyword>
<dbReference type="SMART" id="SM00022">
    <property type="entry name" value="PLAc"/>
    <property type="match status" value="1"/>
</dbReference>
<evidence type="ECO:0000256" key="6">
    <source>
        <dbReference type="ARBA" id="ARBA00023098"/>
    </source>
</evidence>
<dbReference type="PANTHER" id="PTHR10728:SF33">
    <property type="entry name" value="LYSOPHOSPHOLIPASE 1-RELATED"/>
    <property type="match status" value="1"/>
</dbReference>
<evidence type="ECO:0000256" key="2">
    <source>
        <dbReference type="ARBA" id="ARBA00013274"/>
    </source>
</evidence>
<evidence type="ECO:0000256" key="1">
    <source>
        <dbReference type="ARBA" id="ARBA00008780"/>
    </source>
</evidence>
<dbReference type="OrthoDB" id="4084751at2759"/>
<keyword evidence="3 10" id="KW-0732">Signal</keyword>
<accession>A0A9P4YUH1</accession>
<evidence type="ECO:0000256" key="4">
    <source>
        <dbReference type="ARBA" id="ARBA00022801"/>
    </source>
</evidence>
<evidence type="ECO:0000313" key="12">
    <source>
        <dbReference type="EMBL" id="KAF4121916.1"/>
    </source>
</evidence>
<dbReference type="EMBL" id="JAANYQ010000011">
    <property type="protein sequence ID" value="KAF4121916.1"/>
    <property type="molecule type" value="Genomic_DNA"/>
</dbReference>
<evidence type="ECO:0000256" key="9">
    <source>
        <dbReference type="PROSITE-ProRule" id="PRU00555"/>
    </source>
</evidence>
<comment type="similarity">
    <text evidence="1 10">Belongs to the lysophospholipase family.</text>
</comment>
<evidence type="ECO:0000256" key="7">
    <source>
        <dbReference type="ARBA" id="ARBA00023180"/>
    </source>
</evidence>
<comment type="catalytic activity">
    <reaction evidence="8 10">
        <text>a 1-acyl-sn-glycero-3-phosphocholine + H2O = sn-glycerol 3-phosphocholine + a fatty acid + H(+)</text>
        <dbReference type="Rhea" id="RHEA:15177"/>
        <dbReference type="ChEBI" id="CHEBI:15377"/>
        <dbReference type="ChEBI" id="CHEBI:15378"/>
        <dbReference type="ChEBI" id="CHEBI:16870"/>
        <dbReference type="ChEBI" id="CHEBI:28868"/>
        <dbReference type="ChEBI" id="CHEBI:58168"/>
        <dbReference type="EC" id="3.1.1.5"/>
    </reaction>
</comment>
<evidence type="ECO:0000256" key="3">
    <source>
        <dbReference type="ARBA" id="ARBA00022729"/>
    </source>
</evidence>
<protein>
    <recommendedName>
        <fullName evidence="2 10">Lysophospholipase</fullName>
        <ecNumber evidence="2 10">3.1.1.5</ecNumber>
    </recommendedName>
</protein>
<gene>
    <name evidence="12" type="ORF">GMORB2_1756</name>
</gene>
<evidence type="ECO:0000259" key="11">
    <source>
        <dbReference type="PROSITE" id="PS51210"/>
    </source>
</evidence>
<feature type="signal peptide" evidence="10">
    <location>
        <begin position="1"/>
        <end position="18"/>
    </location>
</feature>
<keyword evidence="5 9" id="KW-0442">Lipid degradation</keyword>
<sequence>MKSLPILLTASAVAGATASSFSDKHAERAVSNAPDGYVPTAVDCPDDRPTIRNGTSLSQKEKEWLLKRRNETITPIRDFLKRVNIADFNSTAYLSSVEEDATALPNIGLAFSGGGYRAMLTGAGAFAALDDRSPGSQTTGNLGGLVQSATYISGLSGGGWLVGSLYVNNFTTVEDSLSNGAVWELQDSILEGPEQYALYDYYSSIFDDVSDKEDAGFQRSVTDYWGRMLSYQLVNASHGGPGVTFSSIAEDSDFSAGKAPMPFLVAVGRQPGQQIVSINSTVFDFNPWELGSFDPTLRGFVPLEWVGSNFTDGEIPDDGQCVRGFDNAGFVMGTSSSLFNQIVLYLNNKDSGYVPDDVPDFVVSAITDVLEYFGNDNDDIADWTPNPFQGWNEAENYDANLTRLTLVDGGEDSQNIPFHPHLFGERAVDVILAFDNSADTELGWPQGISAVATYERSLDEISEGTGFPVVPGKDTFVNLGLNARPTFFGCDSSNTSVASPLIVYIPNYPYVYNSNTSTFQTSYNETEQDAMVQNGWAVATQLNATRDEQWPVCVGCAILSRSFDRTNTTVPQACEDCFNSYCWNGTIDESEPATYAPSIYGDAVNVQEGAASALEGQSSVALVVAGLAASAIIMGL</sequence>
<dbReference type="InterPro" id="IPR016035">
    <property type="entry name" value="Acyl_Trfase/lysoPLipase"/>
</dbReference>
<evidence type="ECO:0000256" key="5">
    <source>
        <dbReference type="ARBA" id="ARBA00022963"/>
    </source>
</evidence>
<organism evidence="12 13">
    <name type="scientific">Geosmithia morbida</name>
    <dbReference type="NCBI Taxonomy" id="1094350"/>
    <lineage>
        <taxon>Eukaryota</taxon>
        <taxon>Fungi</taxon>
        <taxon>Dikarya</taxon>
        <taxon>Ascomycota</taxon>
        <taxon>Pezizomycotina</taxon>
        <taxon>Sordariomycetes</taxon>
        <taxon>Hypocreomycetidae</taxon>
        <taxon>Hypocreales</taxon>
        <taxon>Bionectriaceae</taxon>
        <taxon>Geosmithia</taxon>
    </lineage>
</organism>
<keyword evidence="4 9" id="KW-0378">Hydrolase</keyword>
<evidence type="ECO:0000256" key="10">
    <source>
        <dbReference type="RuleBase" id="RU362103"/>
    </source>
</evidence>
<dbReference type="PANTHER" id="PTHR10728">
    <property type="entry name" value="CYTOSOLIC PHOSPHOLIPASE A2"/>
    <property type="match status" value="1"/>
</dbReference>
<dbReference type="GO" id="GO:0005829">
    <property type="term" value="C:cytosol"/>
    <property type="evidence" value="ECO:0007669"/>
    <property type="project" value="TreeGrafter"/>
</dbReference>
<keyword evidence="13" id="KW-1185">Reference proteome</keyword>
<dbReference type="GeneID" id="55967986"/>
<evidence type="ECO:0000313" key="13">
    <source>
        <dbReference type="Proteomes" id="UP000749293"/>
    </source>
</evidence>
<feature type="domain" description="PLA2c" evidence="11">
    <location>
        <begin position="43"/>
        <end position="588"/>
    </location>
</feature>
<dbReference type="PROSITE" id="PS51210">
    <property type="entry name" value="PLA2C"/>
    <property type="match status" value="1"/>
</dbReference>
<dbReference type="GO" id="GO:0005783">
    <property type="term" value="C:endoplasmic reticulum"/>
    <property type="evidence" value="ECO:0007669"/>
    <property type="project" value="TreeGrafter"/>
</dbReference>
<dbReference type="GO" id="GO:0004622">
    <property type="term" value="F:phosphatidylcholine lysophospholipase activity"/>
    <property type="evidence" value="ECO:0007669"/>
    <property type="project" value="UniProtKB-EC"/>
</dbReference>
<dbReference type="SUPFAM" id="SSF52151">
    <property type="entry name" value="FabD/lysophospholipase-like"/>
    <property type="match status" value="1"/>
</dbReference>
<comment type="caution">
    <text evidence="12">The sequence shown here is derived from an EMBL/GenBank/DDBJ whole genome shotgun (WGS) entry which is preliminary data.</text>
</comment>
<reference evidence="12" key="1">
    <citation type="submission" date="2020-03" db="EMBL/GenBank/DDBJ databases">
        <title>Site-based positive gene gene selection in Geosmithia morbida across the United States reveals a broad range of putative effectors and factors for local host and environmental adapation.</title>
        <authorList>
            <person name="Onufrak A."/>
            <person name="Murdoch R.W."/>
            <person name="Gazis R."/>
            <person name="Huff M."/>
            <person name="Staton M."/>
            <person name="Klingeman W."/>
            <person name="Hadziabdic D."/>
        </authorList>
    </citation>
    <scope>NUCLEOTIDE SEQUENCE</scope>
    <source>
        <strain evidence="12">1262</strain>
    </source>
</reference>
<dbReference type="EC" id="3.1.1.5" evidence="2 10"/>
<evidence type="ECO:0000256" key="8">
    <source>
        <dbReference type="ARBA" id="ARBA00049531"/>
    </source>
</evidence>
<feature type="chain" id="PRO_5040543125" description="Lysophospholipase" evidence="10">
    <location>
        <begin position="19"/>
        <end position="636"/>
    </location>
</feature>
<dbReference type="Proteomes" id="UP000749293">
    <property type="component" value="Unassembled WGS sequence"/>
</dbReference>
<proteinExistence type="inferred from homology"/>
<dbReference type="Gene3D" id="3.40.1090.10">
    <property type="entry name" value="Cytosolic phospholipase A2 catalytic domain"/>
    <property type="match status" value="1"/>
</dbReference>
<keyword evidence="6 9" id="KW-0443">Lipid metabolism</keyword>
<dbReference type="GO" id="GO:0046475">
    <property type="term" value="P:glycerophospholipid catabolic process"/>
    <property type="evidence" value="ECO:0007669"/>
    <property type="project" value="TreeGrafter"/>
</dbReference>
<dbReference type="GO" id="GO:0004623">
    <property type="term" value="F:phospholipase A2 activity"/>
    <property type="evidence" value="ECO:0007669"/>
    <property type="project" value="TreeGrafter"/>
</dbReference>